<evidence type="ECO:0000313" key="6">
    <source>
        <dbReference type="EMBL" id="EIM06675.1"/>
    </source>
</evidence>
<dbReference type="Proteomes" id="UP000004725">
    <property type="component" value="Unassembled WGS sequence"/>
</dbReference>
<keyword evidence="2 5" id="KW-0812">Transmembrane</keyword>
<evidence type="ECO:0000256" key="3">
    <source>
        <dbReference type="ARBA" id="ARBA00022989"/>
    </source>
</evidence>
<dbReference type="Gene3D" id="1.20.120.350">
    <property type="entry name" value="Voltage-gated potassium channels. Chain C"/>
    <property type="match status" value="1"/>
</dbReference>
<evidence type="ECO:0000256" key="5">
    <source>
        <dbReference type="SAM" id="Phobius"/>
    </source>
</evidence>
<feature type="transmembrane region" description="Helical" evidence="5">
    <location>
        <begin position="66"/>
        <end position="84"/>
    </location>
</feature>
<dbReference type="InterPro" id="IPR027359">
    <property type="entry name" value="Volt_channel_dom_sf"/>
</dbReference>
<keyword evidence="3 5" id="KW-1133">Transmembrane helix</keyword>
<proteinExistence type="predicted"/>
<accession>A0AA87LUX6</accession>
<evidence type="ECO:0000313" key="7">
    <source>
        <dbReference type="Proteomes" id="UP000004725"/>
    </source>
</evidence>
<organism evidence="6 7">
    <name type="scientific">Planococcus antarcticus DSM 14505</name>
    <dbReference type="NCBI Taxonomy" id="1185653"/>
    <lineage>
        <taxon>Bacteria</taxon>
        <taxon>Bacillati</taxon>
        <taxon>Bacillota</taxon>
        <taxon>Bacilli</taxon>
        <taxon>Bacillales</taxon>
        <taxon>Caryophanaceae</taxon>
        <taxon>Planococcus</taxon>
    </lineage>
</organism>
<comment type="subcellular location">
    <subcellularLocation>
        <location evidence="1">Membrane</location>
        <topology evidence="1">Multi-pass membrane protein</topology>
    </subcellularLocation>
</comment>
<keyword evidence="4 5" id="KW-0472">Membrane</keyword>
<comment type="caution">
    <text evidence="6">The sequence shown here is derived from an EMBL/GenBank/DDBJ whole genome shotgun (WGS) entry which is preliminary data.</text>
</comment>
<protein>
    <submittedName>
        <fullName evidence="6">Ion transport protein</fullName>
    </submittedName>
</protein>
<dbReference type="GO" id="GO:0016020">
    <property type="term" value="C:membrane"/>
    <property type="evidence" value="ECO:0007669"/>
    <property type="project" value="UniProtKB-SubCell"/>
</dbReference>
<dbReference type="EMBL" id="AJYB01000026">
    <property type="protein sequence ID" value="EIM06675.1"/>
    <property type="molecule type" value="Genomic_DNA"/>
</dbReference>
<sequence>MIDYTVRSNHSKQKWTYIKSHPFELIAIFQAARFVRVFRIIRLFGVRTRYTIPIYEVLRTNGLDKLLIVTTILLFLVPIPVIMVELDINT</sequence>
<gene>
    <name evidence="6" type="ORF">A1A1_08976</name>
</gene>
<reference evidence="6 7" key="1">
    <citation type="journal article" date="2012" name="J. Bacteriol.">
        <title>Genome Sequence of the Antarctic Psychrophile Bacterium Planococcus antarcticus DSM 14505.</title>
        <authorList>
            <person name="Margolles A."/>
            <person name="Gueimonde M."/>
            <person name="Sanchez B."/>
        </authorList>
    </citation>
    <scope>NUCLEOTIDE SEQUENCE [LARGE SCALE GENOMIC DNA]</scope>
    <source>
        <strain evidence="6 7">DSM 14505</strain>
    </source>
</reference>
<evidence type="ECO:0000256" key="1">
    <source>
        <dbReference type="ARBA" id="ARBA00004141"/>
    </source>
</evidence>
<evidence type="ECO:0000256" key="4">
    <source>
        <dbReference type="ARBA" id="ARBA00023136"/>
    </source>
</evidence>
<dbReference type="AlphaFoldDB" id="A0AA87LUX6"/>
<name>A0AA87LUX6_9BACL</name>
<evidence type="ECO:0000256" key="2">
    <source>
        <dbReference type="ARBA" id="ARBA00022692"/>
    </source>
</evidence>